<dbReference type="AlphaFoldDB" id="A0A6A6IX04"/>
<evidence type="ECO:0000313" key="1">
    <source>
        <dbReference type="EMBL" id="KAF2255085.1"/>
    </source>
</evidence>
<dbReference type="InterPro" id="IPR014622">
    <property type="entry name" value="UCP036794_erythomycin"/>
</dbReference>
<dbReference type="Gene3D" id="3.40.1660.10">
    <property type="entry name" value="EreA-like (biosynthetic domain)"/>
    <property type="match status" value="1"/>
</dbReference>
<dbReference type="EMBL" id="ML987190">
    <property type="protein sequence ID" value="KAF2255085.1"/>
    <property type="molecule type" value="Genomic_DNA"/>
</dbReference>
<dbReference type="OrthoDB" id="413649at2759"/>
<organism evidence="1 2">
    <name type="scientific">Trematosphaeria pertusa</name>
    <dbReference type="NCBI Taxonomy" id="390896"/>
    <lineage>
        <taxon>Eukaryota</taxon>
        <taxon>Fungi</taxon>
        <taxon>Dikarya</taxon>
        <taxon>Ascomycota</taxon>
        <taxon>Pezizomycotina</taxon>
        <taxon>Dothideomycetes</taxon>
        <taxon>Pleosporomycetidae</taxon>
        <taxon>Pleosporales</taxon>
        <taxon>Massarineae</taxon>
        <taxon>Trematosphaeriaceae</taxon>
        <taxon>Trematosphaeria</taxon>
    </lineage>
</organism>
<dbReference type="Gene3D" id="3.30.1870.10">
    <property type="entry name" value="EreA-like, domain 2"/>
    <property type="match status" value="1"/>
</dbReference>
<dbReference type="GeneID" id="54581266"/>
<dbReference type="Pfam" id="PF05139">
    <property type="entry name" value="Erythro_esteras"/>
    <property type="match status" value="1"/>
</dbReference>
<dbReference type="RefSeq" id="XP_033690089.1">
    <property type="nucleotide sequence ID" value="XM_033827936.1"/>
</dbReference>
<proteinExistence type="predicted"/>
<dbReference type="InterPro" id="IPR007815">
    <property type="entry name" value="Emycin_Estase"/>
</dbReference>
<protein>
    <submittedName>
        <fullName evidence="1">Putative erythromycin esterase</fullName>
    </submittedName>
</protein>
<accession>A0A6A6IX04</accession>
<dbReference type="PIRSF" id="PIRSF036794">
    <property type="entry name" value="UCP_erythr_ester"/>
    <property type="match status" value="1"/>
</dbReference>
<reference evidence="1" key="1">
    <citation type="journal article" date="2020" name="Stud. Mycol.">
        <title>101 Dothideomycetes genomes: a test case for predicting lifestyles and emergence of pathogens.</title>
        <authorList>
            <person name="Haridas S."/>
            <person name="Albert R."/>
            <person name="Binder M."/>
            <person name="Bloem J."/>
            <person name="Labutti K."/>
            <person name="Salamov A."/>
            <person name="Andreopoulos B."/>
            <person name="Baker S."/>
            <person name="Barry K."/>
            <person name="Bills G."/>
            <person name="Bluhm B."/>
            <person name="Cannon C."/>
            <person name="Castanera R."/>
            <person name="Culley D."/>
            <person name="Daum C."/>
            <person name="Ezra D."/>
            <person name="Gonzalez J."/>
            <person name="Henrissat B."/>
            <person name="Kuo A."/>
            <person name="Liang C."/>
            <person name="Lipzen A."/>
            <person name="Lutzoni F."/>
            <person name="Magnuson J."/>
            <person name="Mondo S."/>
            <person name="Nolan M."/>
            <person name="Ohm R."/>
            <person name="Pangilinan J."/>
            <person name="Park H.-J."/>
            <person name="Ramirez L."/>
            <person name="Alfaro M."/>
            <person name="Sun H."/>
            <person name="Tritt A."/>
            <person name="Yoshinaga Y."/>
            <person name="Zwiers L.-H."/>
            <person name="Turgeon B."/>
            <person name="Goodwin S."/>
            <person name="Spatafora J."/>
            <person name="Crous P."/>
            <person name="Grigoriev I."/>
        </authorList>
    </citation>
    <scope>NUCLEOTIDE SEQUENCE</scope>
    <source>
        <strain evidence="1">CBS 122368</strain>
    </source>
</reference>
<dbReference type="PANTHER" id="PTHR31299:SF0">
    <property type="entry name" value="ESTERASE, PUTATIVE (AFU_ORTHOLOGUE AFUA_1G05850)-RELATED"/>
    <property type="match status" value="1"/>
</dbReference>
<evidence type="ECO:0000313" key="2">
    <source>
        <dbReference type="Proteomes" id="UP000800094"/>
    </source>
</evidence>
<keyword evidence="2" id="KW-1185">Reference proteome</keyword>
<dbReference type="CDD" id="cd14728">
    <property type="entry name" value="Ere-like"/>
    <property type="match status" value="1"/>
</dbReference>
<dbReference type="PANTHER" id="PTHR31299">
    <property type="entry name" value="ESTERASE, PUTATIVE (AFU_ORTHOLOGUE AFUA_1G05850)-RELATED"/>
    <property type="match status" value="1"/>
</dbReference>
<dbReference type="Proteomes" id="UP000800094">
    <property type="component" value="Unassembled WGS sequence"/>
</dbReference>
<dbReference type="SUPFAM" id="SSF159501">
    <property type="entry name" value="EreA/ChaN-like"/>
    <property type="match status" value="1"/>
</dbReference>
<gene>
    <name evidence="1" type="ORF">BU26DRAFT_514882</name>
</gene>
<sequence>MVQSLSEVVKSACKPLPEIESKSFGSFFDIFANSRVVLIGDASHGTSEFYRARAAITKRLIEQHDFNIVAIEGDWPDCRVIDDYVRQHPSSKGKTPIPVFKHFPEWMWRNEEMQGFVDWLRAHNDGIPLEKRAALCGLDLYSMGESIKAVIQYLEKVDPELAQDARRRYGCLQPWVKDPAMYGRAAMHKGYAPCESGVVKMLKELLEKRIELSTKVQNGENFLDAEMNARLVRDSERYYRSMYWSDDSSWNLRDTHMFETLKRLLKVKGGKAVVWAHSSHLGDARATGMGSTRDELNLGQLCRENFSNPGEVAIIGMGTHDGEVAAADAWDEPMQVMTVNPSRKDSWERVMHDTGVPSFLLDMRSGYQKKEVRQALEQEKLERFIGVIYRPKTERWSHYVESILSRQFDAYVWFERTSAVKPFEIEQPDEPNSRSETYPFGY</sequence>
<dbReference type="GO" id="GO:0046677">
    <property type="term" value="P:response to antibiotic"/>
    <property type="evidence" value="ECO:0007669"/>
    <property type="project" value="InterPro"/>
</dbReference>
<name>A0A6A6IX04_9PLEO</name>
<dbReference type="InterPro" id="IPR052036">
    <property type="entry name" value="Hydrolase/PRTase-associated"/>
</dbReference>